<dbReference type="InterPro" id="IPR010982">
    <property type="entry name" value="Lambda_DNA-bd_dom_sf"/>
</dbReference>
<dbReference type="OrthoDB" id="1150409at2"/>
<reference evidence="2 3" key="1">
    <citation type="journal article" date="2015" name="Genome Announc.">
        <title>Expanding the biotechnology potential of lactobacilli through comparative genomics of 213 strains and associated genera.</title>
        <authorList>
            <person name="Sun Z."/>
            <person name="Harris H.M."/>
            <person name="McCann A."/>
            <person name="Guo C."/>
            <person name="Argimon S."/>
            <person name="Zhang W."/>
            <person name="Yang X."/>
            <person name="Jeffery I.B."/>
            <person name="Cooney J.C."/>
            <person name="Kagawa T.F."/>
            <person name="Liu W."/>
            <person name="Song Y."/>
            <person name="Salvetti E."/>
            <person name="Wrobel A."/>
            <person name="Rasinkangas P."/>
            <person name="Parkhill J."/>
            <person name="Rea M.C."/>
            <person name="O'Sullivan O."/>
            <person name="Ritari J."/>
            <person name="Douillard F.P."/>
            <person name="Paul Ross R."/>
            <person name="Yang R."/>
            <person name="Briner A.E."/>
            <person name="Felis G.E."/>
            <person name="de Vos W.M."/>
            <person name="Barrangou R."/>
            <person name="Klaenhammer T.R."/>
            <person name="Caufield P.W."/>
            <person name="Cui Y."/>
            <person name="Zhang H."/>
            <person name="O'Toole P.W."/>
        </authorList>
    </citation>
    <scope>NUCLEOTIDE SEQUENCE [LARGE SCALE GENOMIC DNA]</scope>
    <source>
        <strain evidence="2 3">DSM 21116</strain>
    </source>
</reference>
<dbReference type="PATRIC" id="fig|1423729.3.peg.946"/>
<evidence type="ECO:0000259" key="1">
    <source>
        <dbReference type="PROSITE" id="PS50943"/>
    </source>
</evidence>
<dbReference type="EMBL" id="AYZE01000014">
    <property type="protein sequence ID" value="KRM90940.1"/>
    <property type="molecule type" value="Genomic_DNA"/>
</dbReference>
<evidence type="ECO:0000313" key="2">
    <source>
        <dbReference type="EMBL" id="KRM90940.1"/>
    </source>
</evidence>
<dbReference type="PROSITE" id="PS50943">
    <property type="entry name" value="HTH_CROC1"/>
    <property type="match status" value="1"/>
</dbReference>
<dbReference type="CDD" id="cd00093">
    <property type="entry name" value="HTH_XRE"/>
    <property type="match status" value="1"/>
</dbReference>
<dbReference type="InterPro" id="IPR053163">
    <property type="entry name" value="HTH-type_regulator_Rgg"/>
</dbReference>
<feature type="domain" description="HTH cro/C1-type" evidence="1">
    <location>
        <begin position="9"/>
        <end position="62"/>
    </location>
</feature>
<accession>A0A0R2CRZ1</accession>
<organism evidence="2 3">
    <name type="scientific">Liquorilactobacillus cacaonum DSM 21116</name>
    <dbReference type="NCBI Taxonomy" id="1423729"/>
    <lineage>
        <taxon>Bacteria</taxon>
        <taxon>Bacillati</taxon>
        <taxon>Bacillota</taxon>
        <taxon>Bacilli</taxon>
        <taxon>Lactobacillales</taxon>
        <taxon>Lactobacillaceae</taxon>
        <taxon>Liquorilactobacillus</taxon>
    </lineage>
</organism>
<dbReference type="PANTHER" id="PTHR37038">
    <property type="entry name" value="TRANSCRIPTIONAL REGULATOR-RELATED"/>
    <property type="match status" value="1"/>
</dbReference>
<dbReference type="SUPFAM" id="SSF48452">
    <property type="entry name" value="TPR-like"/>
    <property type="match status" value="1"/>
</dbReference>
<dbReference type="Proteomes" id="UP000051131">
    <property type="component" value="Unassembled WGS sequence"/>
</dbReference>
<comment type="caution">
    <text evidence="2">The sequence shown here is derived from an EMBL/GenBank/DDBJ whole genome shotgun (WGS) entry which is preliminary data.</text>
</comment>
<keyword evidence="3" id="KW-1185">Reference proteome</keyword>
<dbReference type="Pfam" id="PF01381">
    <property type="entry name" value="HTH_3"/>
    <property type="match status" value="1"/>
</dbReference>
<dbReference type="AlphaFoldDB" id="A0A0R2CRZ1"/>
<proteinExistence type="predicted"/>
<dbReference type="GO" id="GO:0003677">
    <property type="term" value="F:DNA binding"/>
    <property type="evidence" value="ECO:0007669"/>
    <property type="project" value="UniProtKB-KW"/>
</dbReference>
<dbReference type="Gene3D" id="1.25.40.10">
    <property type="entry name" value="Tetratricopeptide repeat domain"/>
    <property type="match status" value="1"/>
</dbReference>
<dbReference type="STRING" id="1423729.FC80_GL000935"/>
<name>A0A0R2CRZ1_9LACO</name>
<dbReference type="InterPro" id="IPR001387">
    <property type="entry name" value="Cro/C1-type_HTH"/>
</dbReference>
<dbReference type="InterPro" id="IPR011990">
    <property type="entry name" value="TPR-like_helical_dom_sf"/>
</dbReference>
<evidence type="ECO:0000313" key="3">
    <source>
        <dbReference type="Proteomes" id="UP000051131"/>
    </source>
</evidence>
<sequence>MSDYLGFSLKKARQKLKLTQKNASEGICAQSMLSAIENDKYIPNAMLLIKLCKRLNISLDEINLVKNFEIATNHDINTQLNELCNNHAYGELKNFLLDDSVIEQIQTATQLQSYYYYLGVAVYQIDNNLDETKRNLKLSLSSDESKKSNTQKSLALISLGLINAKQGNSTETNRLLKEAVTSLDDLEYEENLNVIYYLAALIYFELENMNKATFLIEKAIVYITNHNSHYMLANCYYLMACIAKKSGETDKQQEAQGKSSFLNELFGEKLNENL</sequence>
<dbReference type="RefSeq" id="WP_057829154.1">
    <property type="nucleotide sequence ID" value="NZ_AYZE01000014.1"/>
</dbReference>
<protein>
    <submittedName>
        <fullName evidence="2">DNA-binding helix-turn-helix protein</fullName>
    </submittedName>
</protein>
<dbReference type="SMART" id="SM00530">
    <property type="entry name" value="HTH_XRE"/>
    <property type="match status" value="1"/>
</dbReference>
<keyword evidence="2" id="KW-0238">DNA-binding</keyword>
<dbReference type="SUPFAM" id="SSF47413">
    <property type="entry name" value="lambda repressor-like DNA-binding domains"/>
    <property type="match status" value="1"/>
</dbReference>
<gene>
    <name evidence="2" type="ORF">FC80_GL000935</name>
</gene>